<feature type="compositionally biased region" description="Basic and acidic residues" evidence="1">
    <location>
        <begin position="116"/>
        <end position="126"/>
    </location>
</feature>
<comment type="caution">
    <text evidence="2">The sequence shown here is derived from an EMBL/GenBank/DDBJ whole genome shotgun (WGS) entry which is preliminary data.</text>
</comment>
<accession>A0AAV4X8R1</accession>
<proteinExistence type="predicted"/>
<dbReference type="AlphaFoldDB" id="A0AAV4X8R1"/>
<keyword evidence="3" id="KW-1185">Reference proteome</keyword>
<name>A0AAV4X8R1_9ARAC</name>
<evidence type="ECO:0000313" key="3">
    <source>
        <dbReference type="Proteomes" id="UP001054837"/>
    </source>
</evidence>
<feature type="compositionally biased region" description="Basic and acidic residues" evidence="1">
    <location>
        <begin position="1"/>
        <end position="20"/>
    </location>
</feature>
<evidence type="ECO:0000313" key="2">
    <source>
        <dbReference type="EMBL" id="GIY90346.1"/>
    </source>
</evidence>
<gene>
    <name evidence="2" type="primary">AVEN_118952_1</name>
    <name evidence="2" type="ORF">CDAR_417161</name>
</gene>
<dbReference type="Proteomes" id="UP001054837">
    <property type="component" value="Unassembled WGS sequence"/>
</dbReference>
<reference evidence="2 3" key="1">
    <citation type="submission" date="2021-06" db="EMBL/GenBank/DDBJ databases">
        <title>Caerostris darwini draft genome.</title>
        <authorList>
            <person name="Kono N."/>
            <person name="Arakawa K."/>
        </authorList>
    </citation>
    <scope>NUCLEOTIDE SEQUENCE [LARGE SCALE GENOMIC DNA]</scope>
</reference>
<protein>
    <submittedName>
        <fullName evidence="2">Uncharacterized protein</fullName>
    </submittedName>
</protein>
<organism evidence="2 3">
    <name type="scientific">Caerostris darwini</name>
    <dbReference type="NCBI Taxonomy" id="1538125"/>
    <lineage>
        <taxon>Eukaryota</taxon>
        <taxon>Metazoa</taxon>
        <taxon>Ecdysozoa</taxon>
        <taxon>Arthropoda</taxon>
        <taxon>Chelicerata</taxon>
        <taxon>Arachnida</taxon>
        <taxon>Araneae</taxon>
        <taxon>Araneomorphae</taxon>
        <taxon>Entelegynae</taxon>
        <taxon>Araneoidea</taxon>
        <taxon>Araneidae</taxon>
        <taxon>Caerostris</taxon>
    </lineage>
</organism>
<feature type="region of interest" description="Disordered" evidence="1">
    <location>
        <begin position="1"/>
        <end position="128"/>
    </location>
</feature>
<dbReference type="EMBL" id="BPLQ01015712">
    <property type="protein sequence ID" value="GIY90346.1"/>
    <property type="molecule type" value="Genomic_DNA"/>
</dbReference>
<feature type="compositionally biased region" description="Polar residues" evidence="1">
    <location>
        <begin position="33"/>
        <end position="60"/>
    </location>
</feature>
<sequence length="169" mass="17989">MPPDRHATSEDNASPDDKPGGKPQVQMPASDLPSPNSTGTSSFLIKDILSSNDAVPNQRTTAHRGFSPPLGASPPMGCPPPLTHMPHPMAAPYFFDHRRPNGSGQFSPPIEDDDDGGHSSDDELSRDAGNGESLFSHFRGHDICGSAAFIHLLLSVKNVECYLGMISMA</sequence>
<evidence type="ECO:0000256" key="1">
    <source>
        <dbReference type="SAM" id="MobiDB-lite"/>
    </source>
</evidence>